<dbReference type="PANTHER" id="PTHR32322:SF9">
    <property type="entry name" value="AMINO-ACID METABOLITE EFFLUX PUMP-RELATED"/>
    <property type="match status" value="1"/>
</dbReference>
<feature type="transmembrane region" description="Helical" evidence="6">
    <location>
        <begin position="86"/>
        <end position="108"/>
    </location>
</feature>
<dbReference type="Pfam" id="PF00892">
    <property type="entry name" value="EamA"/>
    <property type="match status" value="2"/>
</dbReference>
<evidence type="ECO:0000256" key="4">
    <source>
        <dbReference type="ARBA" id="ARBA00022989"/>
    </source>
</evidence>
<evidence type="ECO:0000256" key="3">
    <source>
        <dbReference type="ARBA" id="ARBA00022692"/>
    </source>
</evidence>
<protein>
    <submittedName>
        <fullName evidence="8">EamA family transporter</fullName>
    </submittedName>
</protein>
<feature type="transmembrane region" description="Helical" evidence="6">
    <location>
        <begin position="115"/>
        <end position="133"/>
    </location>
</feature>
<evidence type="ECO:0000313" key="9">
    <source>
        <dbReference type="Proteomes" id="UP000371041"/>
    </source>
</evidence>
<dbReference type="InterPro" id="IPR000620">
    <property type="entry name" value="EamA_dom"/>
</dbReference>
<feature type="transmembrane region" description="Helical" evidence="6">
    <location>
        <begin position="210"/>
        <end position="234"/>
    </location>
</feature>
<evidence type="ECO:0000259" key="7">
    <source>
        <dbReference type="Pfam" id="PF00892"/>
    </source>
</evidence>
<reference evidence="9" key="1">
    <citation type="submission" date="2019-11" db="EMBL/GenBank/DDBJ databases">
        <title>The complete genome sequence of Saccharopolyspora sp. E2A.</title>
        <authorList>
            <person name="Zhang G."/>
        </authorList>
    </citation>
    <scope>NUCLEOTIDE SEQUENCE [LARGE SCALE GENOMIC DNA]</scope>
    <source>
        <strain evidence="9">E2A</strain>
    </source>
</reference>
<keyword evidence="5 6" id="KW-0472">Membrane</keyword>
<keyword evidence="3 6" id="KW-0812">Transmembrane</keyword>
<dbReference type="Proteomes" id="UP000371041">
    <property type="component" value="Chromosome"/>
</dbReference>
<evidence type="ECO:0000256" key="5">
    <source>
        <dbReference type="ARBA" id="ARBA00023136"/>
    </source>
</evidence>
<dbReference type="KEGG" id="sace:GIY23_01135"/>
<comment type="similarity">
    <text evidence="2">Belongs to the EamA transporter family.</text>
</comment>
<dbReference type="AlphaFoldDB" id="A0A5Q3Q9T0"/>
<name>A0A5Q3Q9T0_9PSEU</name>
<dbReference type="RefSeq" id="WP_154074958.1">
    <property type="nucleotide sequence ID" value="NZ_CP045929.1"/>
</dbReference>
<feature type="transmembrane region" description="Helical" evidence="6">
    <location>
        <begin position="241"/>
        <end position="261"/>
    </location>
</feature>
<dbReference type="PANTHER" id="PTHR32322">
    <property type="entry name" value="INNER MEMBRANE TRANSPORTER"/>
    <property type="match status" value="1"/>
</dbReference>
<feature type="domain" description="EamA" evidence="7">
    <location>
        <begin position="8"/>
        <end position="130"/>
    </location>
</feature>
<dbReference type="GO" id="GO:0016020">
    <property type="term" value="C:membrane"/>
    <property type="evidence" value="ECO:0007669"/>
    <property type="project" value="UniProtKB-SubCell"/>
</dbReference>
<evidence type="ECO:0000256" key="1">
    <source>
        <dbReference type="ARBA" id="ARBA00004141"/>
    </source>
</evidence>
<evidence type="ECO:0000256" key="2">
    <source>
        <dbReference type="ARBA" id="ARBA00007362"/>
    </source>
</evidence>
<dbReference type="InterPro" id="IPR037185">
    <property type="entry name" value="EmrE-like"/>
</dbReference>
<dbReference type="SUPFAM" id="SSF103481">
    <property type="entry name" value="Multidrug resistance efflux transporter EmrE"/>
    <property type="match status" value="2"/>
</dbReference>
<comment type="subcellular location">
    <subcellularLocation>
        <location evidence="1">Membrane</location>
        <topology evidence="1">Multi-pass membrane protein</topology>
    </subcellularLocation>
</comment>
<organism evidence="8 9">
    <name type="scientific">Allosaccharopolyspora coralli</name>
    <dbReference type="NCBI Taxonomy" id="2665642"/>
    <lineage>
        <taxon>Bacteria</taxon>
        <taxon>Bacillati</taxon>
        <taxon>Actinomycetota</taxon>
        <taxon>Actinomycetes</taxon>
        <taxon>Pseudonocardiales</taxon>
        <taxon>Pseudonocardiaceae</taxon>
        <taxon>Allosaccharopolyspora</taxon>
    </lineage>
</organism>
<feature type="transmembrane region" description="Helical" evidence="6">
    <location>
        <begin position="267"/>
        <end position="286"/>
    </location>
</feature>
<dbReference type="EMBL" id="CP045929">
    <property type="protein sequence ID" value="QGK68349.1"/>
    <property type="molecule type" value="Genomic_DNA"/>
</dbReference>
<dbReference type="InterPro" id="IPR050638">
    <property type="entry name" value="AA-Vitamin_Transporters"/>
</dbReference>
<feature type="transmembrane region" description="Helical" evidence="6">
    <location>
        <begin position="32"/>
        <end position="51"/>
    </location>
</feature>
<keyword evidence="4 6" id="KW-1133">Transmembrane helix</keyword>
<proteinExistence type="inferred from homology"/>
<feature type="transmembrane region" description="Helical" evidence="6">
    <location>
        <begin position="139"/>
        <end position="159"/>
    </location>
</feature>
<keyword evidence="9" id="KW-1185">Reference proteome</keyword>
<evidence type="ECO:0000313" key="8">
    <source>
        <dbReference type="EMBL" id="QGK68349.1"/>
    </source>
</evidence>
<feature type="transmembrane region" description="Helical" evidence="6">
    <location>
        <begin position="171"/>
        <end position="190"/>
    </location>
</feature>
<gene>
    <name evidence="8" type="ORF">GIY23_01135</name>
</gene>
<feature type="domain" description="EamA" evidence="7">
    <location>
        <begin position="142"/>
        <end position="283"/>
    </location>
</feature>
<feature type="transmembrane region" description="Helical" evidence="6">
    <location>
        <begin position="58"/>
        <end position="80"/>
    </location>
</feature>
<evidence type="ECO:0000256" key="6">
    <source>
        <dbReference type="SAM" id="Phobius"/>
    </source>
</evidence>
<dbReference type="Gene3D" id="1.10.3730.20">
    <property type="match status" value="1"/>
</dbReference>
<accession>A0A5Q3Q9T0</accession>
<sequence length="311" mass="33325">MENRHRALALLVALLWGINFIAIDFSLQHFPPFFLAGLRFLVIAVPTVLLIPRPRVEWKWLIGYGLGFGTLQFAFLFLALTTGMPTGLASLVLQASAPFTVLLGALLLRERISPVQATGITIAVLGMVAIGWYRSQAAALLPVLLTLCGALGWAFGNLCNRKANPSNPLHLTLWMSIVPPLPMFALSAFVEGPTTGWAALGESFSSATGLWALAGLSFTVLLATILGTGIWTWLMRRYPAGVVAPFSLLVPVVGFSSAWLVLGERPAAIELGAGAIVVFGVLLGSIRLRRTTARDLTPPSTDRTPHHAAKP</sequence>